<keyword evidence="2" id="KW-1133">Transmembrane helix</keyword>
<reference evidence="3" key="1">
    <citation type="submission" date="2022-10" db="EMBL/GenBank/DDBJ databases">
        <title>Culturing micro-colonial fungi from biological soil crusts in the Mojave desert and describing Neophaeococcomyces mojavensis, and introducing the new genera and species Taxawa tesnikishii.</title>
        <authorList>
            <person name="Kurbessoian T."/>
            <person name="Stajich J.E."/>
        </authorList>
    </citation>
    <scope>NUCLEOTIDE SEQUENCE</scope>
    <source>
        <strain evidence="3">TK_35</strain>
    </source>
</reference>
<feature type="region of interest" description="Disordered" evidence="1">
    <location>
        <begin position="27"/>
        <end position="46"/>
    </location>
</feature>
<keyword evidence="2" id="KW-0812">Transmembrane</keyword>
<comment type="caution">
    <text evidence="3">The sequence shown here is derived from an EMBL/GenBank/DDBJ whole genome shotgun (WGS) entry which is preliminary data.</text>
</comment>
<evidence type="ECO:0000313" key="3">
    <source>
        <dbReference type="EMBL" id="KAJ9623765.1"/>
    </source>
</evidence>
<accession>A0AA38XV05</accession>
<keyword evidence="2" id="KW-0472">Membrane</keyword>
<keyword evidence="4" id="KW-1185">Reference proteome</keyword>
<proteinExistence type="predicted"/>
<dbReference type="Proteomes" id="UP001172681">
    <property type="component" value="Unassembled WGS sequence"/>
</dbReference>
<organism evidence="3 4">
    <name type="scientific">Knufia peltigerae</name>
    <dbReference type="NCBI Taxonomy" id="1002370"/>
    <lineage>
        <taxon>Eukaryota</taxon>
        <taxon>Fungi</taxon>
        <taxon>Dikarya</taxon>
        <taxon>Ascomycota</taxon>
        <taxon>Pezizomycotina</taxon>
        <taxon>Eurotiomycetes</taxon>
        <taxon>Chaetothyriomycetidae</taxon>
        <taxon>Chaetothyriales</taxon>
        <taxon>Trichomeriaceae</taxon>
        <taxon>Knufia</taxon>
    </lineage>
</organism>
<evidence type="ECO:0000256" key="1">
    <source>
        <dbReference type="SAM" id="MobiDB-lite"/>
    </source>
</evidence>
<feature type="transmembrane region" description="Helical" evidence="2">
    <location>
        <begin position="226"/>
        <end position="249"/>
    </location>
</feature>
<protein>
    <submittedName>
        <fullName evidence="3">Uncharacterized protein</fullName>
    </submittedName>
</protein>
<evidence type="ECO:0000313" key="4">
    <source>
        <dbReference type="Proteomes" id="UP001172681"/>
    </source>
</evidence>
<feature type="compositionally biased region" description="Low complexity" evidence="1">
    <location>
        <begin position="29"/>
        <end position="43"/>
    </location>
</feature>
<feature type="transmembrane region" description="Helical" evidence="2">
    <location>
        <begin position="255"/>
        <end position="274"/>
    </location>
</feature>
<sequence length="291" mass="31878">MEVVGDQNSSSATIGVRGRIPLADDLVDSHPSLASEPLSSSSRHYQRQSRCLTNVPDLIDFMSEPQELAVLRSTSLRKEVAVARAPPVAVHKLRTAVARRDGKGKQYLLNIRDGQSGGEIMQMWNDMEVHSKFVVWWHKILAMRPAIFEGTVTMQNDSDLEAERISCFIAMGTLQELPQHTFAYSKPGEFLSWAGFVHDNARFYQAANGGFGMQKALILAWKTDKLLVGVITAILTLVSIAIGIIIGMVCHNAGLGIGVSATIFTLLAFLAFVLNKSMKYAITPFSAGRSI</sequence>
<dbReference type="EMBL" id="JAPDRN010000098">
    <property type="protein sequence ID" value="KAJ9623765.1"/>
    <property type="molecule type" value="Genomic_DNA"/>
</dbReference>
<evidence type="ECO:0000256" key="2">
    <source>
        <dbReference type="SAM" id="Phobius"/>
    </source>
</evidence>
<dbReference type="AlphaFoldDB" id="A0AA38XV05"/>
<gene>
    <name evidence="3" type="ORF">H2204_011057</name>
</gene>
<name>A0AA38XV05_9EURO</name>